<dbReference type="GeneID" id="48925144"/>
<keyword evidence="1" id="KW-0812">Transmembrane</keyword>
<dbReference type="Proteomes" id="UP000250714">
    <property type="component" value="Unassembled WGS sequence"/>
</dbReference>
<keyword evidence="1" id="KW-1133">Transmembrane helix</keyword>
<sequence>MLKNIINTIHQIFNIVSKNLKSIGFKAGRLTFNRLKNHNEYSFKNKQKFELQQKKYVNFWMYRIFIMWIVLYLLIYFIFILQVIPQNLFIQRILGIMVIIILAIIIIVLLIIECIGHPMMSYIFGVPLLAFLLTYVICSYIKHSQVILFAYFIVCLISYSFFILILPINIFRKITPQIVFLPIISSIVVQLITNYRDVMLNYTMSGITDKVSNSFFKDNFMPIKSKSDFIKCLYEMYVYLFIERKTNIFYNQLAELCGGITLTFLIGGIIVTIRTHYLDSKADKKWKNIIYSSSVKYNDLIECAYIGGRNYENLILSNVDFIKIIKDEEKDILEEKSWKERMKDWFKSMFKR</sequence>
<feature type="transmembrane region" description="Helical" evidence="1">
    <location>
        <begin position="90"/>
        <end position="112"/>
    </location>
</feature>
<evidence type="ECO:0000313" key="4">
    <source>
        <dbReference type="Proteomes" id="UP000250714"/>
    </source>
</evidence>
<organism evidence="3 5">
    <name type="scientific">Lactobacillus paragasseri</name>
    <dbReference type="NCBI Taxonomy" id="2107999"/>
    <lineage>
        <taxon>Bacteria</taxon>
        <taxon>Bacillati</taxon>
        <taxon>Bacillota</taxon>
        <taxon>Bacilli</taxon>
        <taxon>Lactobacillales</taxon>
        <taxon>Lactobacillaceae</taxon>
        <taxon>Lactobacillus</taxon>
    </lineage>
</organism>
<dbReference type="EMBL" id="JASOPW010000002">
    <property type="protein sequence ID" value="MDK7298467.1"/>
    <property type="molecule type" value="Genomic_DNA"/>
</dbReference>
<keyword evidence="1" id="KW-0472">Membrane</keyword>
<dbReference type="AlphaFoldDB" id="A0ABD4ZK63"/>
<feature type="transmembrane region" description="Helical" evidence="1">
    <location>
        <begin position="178"/>
        <end position="195"/>
    </location>
</feature>
<evidence type="ECO:0000313" key="2">
    <source>
        <dbReference type="EMBL" id="GBA81205.1"/>
    </source>
</evidence>
<dbReference type="EMBL" id="BEXG01000002">
    <property type="protein sequence ID" value="GBA81205.1"/>
    <property type="molecule type" value="Genomic_DNA"/>
</dbReference>
<gene>
    <name evidence="2" type="ORF">LJCM1130_07650</name>
    <name evidence="3" type="ORF">QP478_04480</name>
</gene>
<evidence type="ECO:0000313" key="5">
    <source>
        <dbReference type="Proteomes" id="UP001230232"/>
    </source>
</evidence>
<dbReference type="RefSeq" id="WP_113532424.1">
    <property type="nucleotide sequence ID" value="NZ_AP018549.1"/>
</dbReference>
<feature type="transmembrane region" description="Helical" evidence="1">
    <location>
        <begin position="60"/>
        <end position="84"/>
    </location>
</feature>
<reference evidence="3 5" key="2">
    <citation type="submission" date="2023-05" db="EMBL/GenBank/DDBJ databases">
        <title>Cataloging the Phylogenetic Diversity of Human Bladder Bacteria.</title>
        <authorList>
            <person name="Du J."/>
        </authorList>
    </citation>
    <scope>NUCLEOTIDE SEQUENCE [LARGE SCALE GENOMIC DNA]</scope>
    <source>
        <strain evidence="3 5">UMB0725</strain>
    </source>
</reference>
<protein>
    <submittedName>
        <fullName evidence="3">Uncharacterized protein</fullName>
    </submittedName>
</protein>
<feature type="transmembrane region" description="Helical" evidence="1">
    <location>
        <begin position="253"/>
        <end position="277"/>
    </location>
</feature>
<proteinExistence type="predicted"/>
<feature type="transmembrane region" description="Helical" evidence="1">
    <location>
        <begin position="119"/>
        <end position="142"/>
    </location>
</feature>
<dbReference type="Proteomes" id="UP001230232">
    <property type="component" value="Unassembled WGS sequence"/>
</dbReference>
<comment type="caution">
    <text evidence="3">The sequence shown here is derived from an EMBL/GenBank/DDBJ whole genome shotgun (WGS) entry which is preliminary data.</text>
</comment>
<keyword evidence="4" id="KW-1185">Reference proteome</keyword>
<evidence type="ECO:0000256" key="1">
    <source>
        <dbReference type="SAM" id="Phobius"/>
    </source>
</evidence>
<accession>A0ABD4ZK63</accession>
<evidence type="ECO:0000313" key="3">
    <source>
        <dbReference type="EMBL" id="MDK7298467.1"/>
    </source>
</evidence>
<reference evidence="2 4" key="1">
    <citation type="journal article" date="2018" name="Int. J. Syst. Evol. Microbiol.">
        <title>Lactobacillus paragasseri sp. nov., a sister taxon of Lactobacillus gasseri, based on whole-genome sequence analyses.</title>
        <authorList>
            <person name="Tanizawa Y."/>
            <person name="Tada I."/>
            <person name="Kobayashi H."/>
            <person name="Endo A."/>
            <person name="Maeno S."/>
            <person name="Toyoda A."/>
            <person name="Arita M."/>
            <person name="Nakamura Y."/>
            <person name="Sakamoto M."/>
            <person name="Ohkuma M."/>
            <person name="Tohno M."/>
        </authorList>
    </citation>
    <scope>NUCLEOTIDE SEQUENCE [LARGE SCALE GENOMIC DNA]</scope>
    <source>
        <strain evidence="2 4">JCM 1130</strain>
    </source>
</reference>
<name>A0ABD4ZK63_9LACO</name>
<feature type="transmembrane region" description="Helical" evidence="1">
    <location>
        <begin position="148"/>
        <end position="171"/>
    </location>
</feature>